<accession>A0ABW6NME2</accession>
<dbReference type="EMBL" id="JBIALX010000007">
    <property type="protein sequence ID" value="MFF0455446.1"/>
    <property type="molecule type" value="Genomic_DNA"/>
</dbReference>
<name>A0ABW6NME2_9NOCA</name>
<evidence type="ECO:0000313" key="2">
    <source>
        <dbReference type="Proteomes" id="UP001601521"/>
    </source>
</evidence>
<reference evidence="1 2" key="1">
    <citation type="submission" date="2024-10" db="EMBL/GenBank/DDBJ databases">
        <title>The Natural Products Discovery Center: Release of the First 8490 Sequenced Strains for Exploring Actinobacteria Biosynthetic Diversity.</title>
        <authorList>
            <person name="Kalkreuter E."/>
            <person name="Kautsar S.A."/>
            <person name="Yang D."/>
            <person name="Bader C.D."/>
            <person name="Teijaro C.N."/>
            <person name="Fluegel L."/>
            <person name="Davis C.M."/>
            <person name="Simpson J.R."/>
            <person name="Lauterbach L."/>
            <person name="Steele A.D."/>
            <person name="Gui C."/>
            <person name="Meng S."/>
            <person name="Li G."/>
            <person name="Viehrig K."/>
            <person name="Ye F."/>
            <person name="Su P."/>
            <person name="Kiefer A.F."/>
            <person name="Nichols A."/>
            <person name="Cepeda A.J."/>
            <person name="Yan W."/>
            <person name="Fan B."/>
            <person name="Jiang Y."/>
            <person name="Adhikari A."/>
            <person name="Zheng C.-J."/>
            <person name="Schuster L."/>
            <person name="Cowan T.M."/>
            <person name="Smanski M.J."/>
            <person name="Chevrette M.G."/>
            <person name="De Carvalho L.P.S."/>
            <person name="Shen B."/>
        </authorList>
    </citation>
    <scope>NUCLEOTIDE SEQUENCE [LARGE SCALE GENOMIC DNA]</scope>
    <source>
        <strain evidence="1 2">NPDC004550</strain>
    </source>
</reference>
<gene>
    <name evidence="1" type="ORF">ACFYTH_18935</name>
</gene>
<dbReference type="Proteomes" id="UP001601521">
    <property type="component" value="Unassembled WGS sequence"/>
</dbReference>
<evidence type="ECO:0000313" key="1">
    <source>
        <dbReference type="EMBL" id="MFF0455446.1"/>
    </source>
</evidence>
<protein>
    <submittedName>
        <fullName evidence="1">Uncharacterized protein</fullName>
    </submittedName>
</protein>
<organism evidence="1 2">
    <name type="scientific">Nocardia africana</name>
    <dbReference type="NCBI Taxonomy" id="134964"/>
    <lineage>
        <taxon>Bacteria</taxon>
        <taxon>Bacillati</taxon>
        <taxon>Actinomycetota</taxon>
        <taxon>Actinomycetes</taxon>
        <taxon>Mycobacteriales</taxon>
        <taxon>Nocardiaceae</taxon>
        <taxon>Nocardia</taxon>
    </lineage>
</organism>
<proteinExistence type="predicted"/>
<comment type="caution">
    <text evidence="1">The sequence shown here is derived from an EMBL/GenBank/DDBJ whole genome shotgun (WGS) entry which is preliminary data.</text>
</comment>
<dbReference type="RefSeq" id="WP_387252353.1">
    <property type="nucleotide sequence ID" value="NZ_JBIALX010000007.1"/>
</dbReference>
<keyword evidence="2" id="KW-1185">Reference proteome</keyword>
<sequence>MVATALARVSEVAINLTAIPRGVTGFWRLGEPPLGQVDEREFRAAVHEVARTVEAVVAAPLSDSLSCNFFRCTIAYSGAERTVVCNRYAPLVALAEPMQSCELGLTFVDDPHVARAFASLSRFEVLSPHDLSRPPADFDLSELGTIELEQIRHWNPQTLGEVVFNWWD</sequence>